<dbReference type="AlphaFoldDB" id="A0A7I8KUV7"/>
<evidence type="ECO:0000256" key="1">
    <source>
        <dbReference type="SAM" id="MobiDB-lite"/>
    </source>
</evidence>
<organism evidence="2 3">
    <name type="scientific">Spirodela intermedia</name>
    <name type="common">Intermediate duckweed</name>
    <dbReference type="NCBI Taxonomy" id="51605"/>
    <lineage>
        <taxon>Eukaryota</taxon>
        <taxon>Viridiplantae</taxon>
        <taxon>Streptophyta</taxon>
        <taxon>Embryophyta</taxon>
        <taxon>Tracheophyta</taxon>
        <taxon>Spermatophyta</taxon>
        <taxon>Magnoliopsida</taxon>
        <taxon>Liliopsida</taxon>
        <taxon>Araceae</taxon>
        <taxon>Lemnoideae</taxon>
        <taxon>Spirodela</taxon>
    </lineage>
</organism>
<dbReference type="Proteomes" id="UP000663760">
    <property type="component" value="Chromosome 9"/>
</dbReference>
<proteinExistence type="predicted"/>
<keyword evidence="3" id="KW-1185">Reference proteome</keyword>
<protein>
    <submittedName>
        <fullName evidence="2">Uncharacterized protein</fullName>
    </submittedName>
</protein>
<name>A0A7I8KUV7_SPIIN</name>
<feature type="region of interest" description="Disordered" evidence="1">
    <location>
        <begin position="1"/>
        <end position="45"/>
    </location>
</feature>
<reference evidence="2" key="1">
    <citation type="submission" date="2020-02" db="EMBL/GenBank/DDBJ databases">
        <authorList>
            <person name="Scholz U."/>
            <person name="Mascher M."/>
            <person name="Fiebig A."/>
        </authorList>
    </citation>
    <scope>NUCLEOTIDE SEQUENCE</scope>
</reference>
<evidence type="ECO:0000313" key="3">
    <source>
        <dbReference type="Proteomes" id="UP000663760"/>
    </source>
</evidence>
<accession>A0A7I8KUV7</accession>
<dbReference type="EMBL" id="LR746272">
    <property type="protein sequence ID" value="CAA7401600.1"/>
    <property type="molecule type" value="Genomic_DNA"/>
</dbReference>
<feature type="region of interest" description="Disordered" evidence="1">
    <location>
        <begin position="64"/>
        <end position="126"/>
    </location>
</feature>
<feature type="compositionally biased region" description="Gly residues" evidence="1">
    <location>
        <begin position="20"/>
        <end position="30"/>
    </location>
</feature>
<sequence length="126" mass="12722">MDGNLGAKPPPDRASSGQLDGIGGGVGGDSGFVASGPMGGAGGYGDTSSTVPVAVPVCFDQHFGRQVTDQNFVDDPTRSKQASRVYMKKRSRRTASATGNQAAPAAGEDAKSGSAKTAKHGVEERP</sequence>
<evidence type="ECO:0000313" key="2">
    <source>
        <dbReference type="EMBL" id="CAA7401600.1"/>
    </source>
</evidence>
<gene>
    <name evidence="2" type="ORF">SI8410_09012278</name>
</gene>